<feature type="coiled-coil region" evidence="1">
    <location>
        <begin position="196"/>
        <end position="252"/>
    </location>
</feature>
<dbReference type="GeneID" id="24820313"/>
<evidence type="ECO:0000256" key="1">
    <source>
        <dbReference type="SAM" id="Coils"/>
    </source>
</evidence>
<name>A0A0D5C398_9ARCH</name>
<evidence type="ECO:0000313" key="2">
    <source>
        <dbReference type="EMBL" id="AJW70795.1"/>
    </source>
</evidence>
<evidence type="ECO:0000313" key="3">
    <source>
        <dbReference type="Proteomes" id="UP000032408"/>
    </source>
</evidence>
<dbReference type="STRING" id="1580092.NADRNF5_1105"/>
<dbReference type="OrthoDB" id="3188at2157"/>
<proteinExistence type="predicted"/>
<keyword evidence="1" id="KW-0175">Coiled coil</keyword>
<keyword evidence="3" id="KW-1185">Reference proteome</keyword>
<dbReference type="RefSeq" id="WP_048116096.1">
    <property type="nucleotide sequence ID" value="NZ_CP011070.1"/>
</dbReference>
<gene>
    <name evidence="2" type="ORF">NADRNF5_1105</name>
</gene>
<organism evidence="2 3">
    <name type="scientific">Nitrosopumilus adriaticus</name>
    <dbReference type="NCBI Taxonomy" id="1580092"/>
    <lineage>
        <taxon>Archaea</taxon>
        <taxon>Nitrososphaerota</taxon>
        <taxon>Nitrososphaeria</taxon>
        <taxon>Nitrosopumilales</taxon>
        <taxon>Nitrosopumilaceae</taxon>
        <taxon>Nitrosopumilus</taxon>
    </lineage>
</organism>
<dbReference type="KEGG" id="nin:NADRNF5_1105"/>
<dbReference type="HOGENOM" id="CLU_632548_0_0_2"/>
<sequence>MKLTGLFVLFLVAILFSSPLVSQSFADVIPPKQQMKLDYTAEQIICAEGLVKITKASSGNVSCVKPESAEKLSQMGWAKKLTDQNLEEIKTKKVTKGQAAGTINKLFTVKQLSPSKTSATSTSISGYAFIFDACANDKVIRTPEIYVTSDSETKQVKLGSMINANSCYTSSVLIKAANPESITAKLLNKGGISEKISSLETKVADLKSQIKTLKQTLPKTEENPNPETINNIISLKKELNDVQDQLRRYLVALYVPPNVKVSKIDFPKSITGQPLTGMTTNLISVSESVVVPVSSNPDLKRFNVVFEACSGMEPIRVPVITVDSDSDSVDVKLIDRIIPESCQVGIGKINAVDSDTIIVSISENSSISTQISSLEKHVDELQLQLGEKRKSLGVLVSKQLDSTGEEAAAQLALDISDLRKELLETRTKLYGVMLGL</sequence>
<reference evidence="3" key="1">
    <citation type="submission" date="2015-03" db="EMBL/GenBank/DDBJ databases">
        <title>Characterization of two novel Thaumarchaeota isolated from the Northern Adriatic Sea.</title>
        <authorList>
            <person name="Bayer B."/>
            <person name="Vojvoda J."/>
            <person name="Offre P."/>
            <person name="Srivastava A."/>
            <person name="Elisabeth N."/>
            <person name="Garcia J.A.L."/>
            <person name="Schleper C."/>
            <person name="Herndl G.J."/>
        </authorList>
    </citation>
    <scope>NUCLEOTIDE SEQUENCE [LARGE SCALE GENOMIC DNA]</scope>
    <source>
        <strain evidence="3">NF5</strain>
    </source>
</reference>
<dbReference type="EMBL" id="CP011070">
    <property type="protein sequence ID" value="AJW70795.1"/>
    <property type="molecule type" value="Genomic_DNA"/>
</dbReference>
<dbReference type="AlphaFoldDB" id="A0A0D5C398"/>
<protein>
    <submittedName>
        <fullName evidence="2">Uncharacterized protein</fullName>
    </submittedName>
</protein>
<reference evidence="2 3" key="2">
    <citation type="journal article" date="2016" name="ISME J.">
        <title>Physiological and genomic characterization of two novel marine thaumarchaeal strains indicates niche differentiation.</title>
        <authorList>
            <person name="Bayer B."/>
            <person name="Vojvoda J."/>
            <person name="Offre P."/>
            <person name="Alves R.J."/>
            <person name="Elisabeth N.H."/>
            <person name="Garcia J.A."/>
            <person name="Volland J.M."/>
            <person name="Srivastava A."/>
            <person name="Schleper C."/>
            <person name="Herndl G.J."/>
        </authorList>
    </citation>
    <scope>NUCLEOTIDE SEQUENCE [LARGE SCALE GENOMIC DNA]</scope>
    <source>
        <strain evidence="2 3">NF5</strain>
    </source>
</reference>
<dbReference type="Proteomes" id="UP000032408">
    <property type="component" value="Chromosome"/>
</dbReference>
<accession>A0A0D5C398</accession>